<comment type="caution">
    <text evidence="14">The sequence shown here is derived from an EMBL/GenBank/DDBJ whole genome shotgun (WGS) entry which is preliminary data.</text>
</comment>
<dbReference type="PANTHER" id="PTHR45436:SF5">
    <property type="entry name" value="SENSOR HISTIDINE KINASE TRCS"/>
    <property type="match status" value="1"/>
</dbReference>
<keyword evidence="7 14" id="KW-0418">Kinase</keyword>
<dbReference type="AlphaFoldDB" id="A0A7W7R5Z8"/>
<dbReference type="SMART" id="SM00387">
    <property type="entry name" value="HATPase_c"/>
    <property type="match status" value="1"/>
</dbReference>
<feature type="domain" description="Histidine kinase" evidence="12">
    <location>
        <begin position="292"/>
        <end position="500"/>
    </location>
</feature>
<dbReference type="Proteomes" id="UP000540506">
    <property type="component" value="Unassembled WGS sequence"/>
</dbReference>
<reference evidence="14 15" key="1">
    <citation type="submission" date="2020-08" db="EMBL/GenBank/DDBJ databases">
        <title>Sequencing the genomes of 1000 actinobacteria strains.</title>
        <authorList>
            <person name="Klenk H.-P."/>
        </authorList>
    </citation>
    <scope>NUCLEOTIDE SEQUENCE [LARGE SCALE GENOMIC DNA]</scope>
    <source>
        <strain evidence="14 15">DSM 41654</strain>
    </source>
</reference>
<dbReference type="EC" id="2.7.13.3" evidence="3"/>
<evidence type="ECO:0000256" key="11">
    <source>
        <dbReference type="SAM" id="Phobius"/>
    </source>
</evidence>
<dbReference type="PRINTS" id="PR00344">
    <property type="entry name" value="BCTRLSENSOR"/>
</dbReference>
<feature type="domain" description="HAMP" evidence="13">
    <location>
        <begin position="215"/>
        <end position="277"/>
    </location>
</feature>
<protein>
    <recommendedName>
        <fullName evidence="3">histidine kinase</fullName>
        <ecNumber evidence="3">2.7.13.3</ecNumber>
    </recommendedName>
</protein>
<gene>
    <name evidence="14" type="ORF">FHR34_004771</name>
</gene>
<keyword evidence="9" id="KW-0902">Two-component regulatory system</keyword>
<dbReference type="RefSeq" id="WP_184938239.1">
    <property type="nucleotide sequence ID" value="NZ_JACHJV010000001.1"/>
</dbReference>
<proteinExistence type="predicted"/>
<evidence type="ECO:0000256" key="3">
    <source>
        <dbReference type="ARBA" id="ARBA00012438"/>
    </source>
</evidence>
<evidence type="ECO:0000256" key="1">
    <source>
        <dbReference type="ARBA" id="ARBA00000085"/>
    </source>
</evidence>
<dbReference type="InterPro" id="IPR003660">
    <property type="entry name" value="HAMP_dom"/>
</dbReference>
<dbReference type="SUPFAM" id="SSF47384">
    <property type="entry name" value="Homodimeric domain of signal transducing histidine kinase"/>
    <property type="match status" value="1"/>
</dbReference>
<dbReference type="EMBL" id="JACHJV010000001">
    <property type="protein sequence ID" value="MBB4925778.1"/>
    <property type="molecule type" value="Genomic_DNA"/>
</dbReference>
<dbReference type="PANTHER" id="PTHR45436">
    <property type="entry name" value="SENSOR HISTIDINE KINASE YKOH"/>
    <property type="match status" value="1"/>
</dbReference>
<dbReference type="SMART" id="SM00388">
    <property type="entry name" value="HisKA"/>
    <property type="match status" value="1"/>
</dbReference>
<dbReference type="PROSITE" id="PS50109">
    <property type="entry name" value="HIS_KIN"/>
    <property type="match status" value="1"/>
</dbReference>
<evidence type="ECO:0000259" key="13">
    <source>
        <dbReference type="PROSITE" id="PS50885"/>
    </source>
</evidence>
<evidence type="ECO:0000256" key="9">
    <source>
        <dbReference type="ARBA" id="ARBA00023012"/>
    </source>
</evidence>
<dbReference type="CDD" id="cd00082">
    <property type="entry name" value="HisKA"/>
    <property type="match status" value="1"/>
</dbReference>
<dbReference type="Pfam" id="PF00512">
    <property type="entry name" value="HisKA"/>
    <property type="match status" value="1"/>
</dbReference>
<evidence type="ECO:0000256" key="6">
    <source>
        <dbReference type="ARBA" id="ARBA00022692"/>
    </source>
</evidence>
<dbReference type="InterPro" id="IPR050428">
    <property type="entry name" value="TCS_sensor_his_kinase"/>
</dbReference>
<sequence>MSSSVPRPRSLRPRSLRPRTLRARLIAGLVALLVIIFAGVGLAVTTALQHYLLVRLDQQLSDTGGRYAASLERAADPVGHSVDRRDTRAQAPGTFGARLLHGIVTAAGVVDGDADDAGVEAGTIPADTDDLVKLTAADQRTLAALPVAGPARTADLANLGSYRVRAVAGQDGDVLITGLPLRPLTDTVHQAIMVEVTVFAVALGVAGLAGALWLRLALRPLDRIAVTAERVSALPLARGEVVLTERVPGTAADPATETGRVGLALNRMLGHVEDALAQRHAVEDRLRSFAADAGHELRTPVATVRGHAELALRHPDPIAPPVRHALERVEAEARRMGAIVDDLLLLARLDAGRPLATAEVDLTRLALDCTDDARAAAPTHHWRLDLPAEPVLATGDEDRLRQVLANLLANAHRHTPPGTTVTLQLTGHRLTVTDDGPGIPPDLAPHIFDRFVRGDQARSRTTGTTGLGLAIAHAIAAAHGGSLTLRQEDGRGAVFVLTLP</sequence>
<comment type="subcellular location">
    <subcellularLocation>
        <location evidence="2">Cell membrane</location>
    </subcellularLocation>
</comment>
<evidence type="ECO:0000256" key="8">
    <source>
        <dbReference type="ARBA" id="ARBA00022989"/>
    </source>
</evidence>
<dbReference type="InterPro" id="IPR004358">
    <property type="entry name" value="Sig_transdc_His_kin-like_C"/>
</dbReference>
<dbReference type="InterPro" id="IPR005467">
    <property type="entry name" value="His_kinase_dom"/>
</dbReference>
<accession>A0A7W7R5Z8</accession>
<name>A0A7W7R5Z8_KITKI</name>
<evidence type="ECO:0000256" key="5">
    <source>
        <dbReference type="ARBA" id="ARBA00022679"/>
    </source>
</evidence>
<evidence type="ECO:0000259" key="12">
    <source>
        <dbReference type="PROSITE" id="PS50109"/>
    </source>
</evidence>
<dbReference type="InterPro" id="IPR003661">
    <property type="entry name" value="HisK_dim/P_dom"/>
</dbReference>
<evidence type="ECO:0000256" key="10">
    <source>
        <dbReference type="ARBA" id="ARBA00023136"/>
    </source>
</evidence>
<keyword evidence="5 14" id="KW-0808">Transferase</keyword>
<comment type="catalytic activity">
    <reaction evidence="1">
        <text>ATP + protein L-histidine = ADP + protein N-phospho-L-histidine.</text>
        <dbReference type="EC" id="2.7.13.3"/>
    </reaction>
</comment>
<dbReference type="InterPro" id="IPR036097">
    <property type="entry name" value="HisK_dim/P_sf"/>
</dbReference>
<keyword evidence="4" id="KW-0597">Phosphoprotein</keyword>
<keyword evidence="10 11" id="KW-0472">Membrane</keyword>
<evidence type="ECO:0000313" key="14">
    <source>
        <dbReference type="EMBL" id="MBB4925778.1"/>
    </source>
</evidence>
<dbReference type="Gene3D" id="1.10.287.130">
    <property type="match status" value="1"/>
</dbReference>
<keyword evidence="6 11" id="KW-0812">Transmembrane</keyword>
<dbReference type="InterPro" id="IPR036890">
    <property type="entry name" value="HATPase_C_sf"/>
</dbReference>
<dbReference type="Pfam" id="PF02518">
    <property type="entry name" value="HATPase_c"/>
    <property type="match status" value="1"/>
</dbReference>
<dbReference type="PROSITE" id="PS50885">
    <property type="entry name" value="HAMP"/>
    <property type="match status" value="1"/>
</dbReference>
<evidence type="ECO:0000313" key="15">
    <source>
        <dbReference type="Proteomes" id="UP000540506"/>
    </source>
</evidence>
<evidence type="ECO:0000256" key="4">
    <source>
        <dbReference type="ARBA" id="ARBA00022553"/>
    </source>
</evidence>
<evidence type="ECO:0000256" key="2">
    <source>
        <dbReference type="ARBA" id="ARBA00004236"/>
    </source>
</evidence>
<evidence type="ECO:0000256" key="7">
    <source>
        <dbReference type="ARBA" id="ARBA00022777"/>
    </source>
</evidence>
<dbReference type="Gene3D" id="3.30.565.10">
    <property type="entry name" value="Histidine kinase-like ATPase, C-terminal domain"/>
    <property type="match status" value="1"/>
</dbReference>
<dbReference type="InterPro" id="IPR003594">
    <property type="entry name" value="HATPase_dom"/>
</dbReference>
<keyword evidence="8 11" id="KW-1133">Transmembrane helix</keyword>
<dbReference type="GO" id="GO:0005886">
    <property type="term" value="C:plasma membrane"/>
    <property type="evidence" value="ECO:0007669"/>
    <property type="project" value="UniProtKB-SubCell"/>
</dbReference>
<dbReference type="FunFam" id="3.30.565.10:FF:000006">
    <property type="entry name" value="Sensor histidine kinase WalK"/>
    <property type="match status" value="1"/>
</dbReference>
<dbReference type="CDD" id="cd00075">
    <property type="entry name" value="HATPase"/>
    <property type="match status" value="1"/>
</dbReference>
<organism evidence="14 15">
    <name type="scientific">Kitasatospora kifunensis</name>
    <name type="common">Streptomyces kifunensis</name>
    <dbReference type="NCBI Taxonomy" id="58351"/>
    <lineage>
        <taxon>Bacteria</taxon>
        <taxon>Bacillati</taxon>
        <taxon>Actinomycetota</taxon>
        <taxon>Actinomycetes</taxon>
        <taxon>Kitasatosporales</taxon>
        <taxon>Streptomycetaceae</taxon>
        <taxon>Kitasatospora</taxon>
    </lineage>
</organism>
<dbReference type="SMART" id="SM00304">
    <property type="entry name" value="HAMP"/>
    <property type="match status" value="1"/>
</dbReference>
<feature type="transmembrane region" description="Helical" evidence="11">
    <location>
        <begin position="192"/>
        <end position="214"/>
    </location>
</feature>
<dbReference type="SUPFAM" id="SSF55874">
    <property type="entry name" value="ATPase domain of HSP90 chaperone/DNA topoisomerase II/histidine kinase"/>
    <property type="match status" value="1"/>
</dbReference>
<keyword evidence="15" id="KW-1185">Reference proteome</keyword>
<dbReference type="GO" id="GO:0000155">
    <property type="term" value="F:phosphorelay sensor kinase activity"/>
    <property type="evidence" value="ECO:0007669"/>
    <property type="project" value="InterPro"/>
</dbReference>